<dbReference type="HAMAP" id="MF_01818">
    <property type="entry name" value="RNase_Z_BN"/>
    <property type="match status" value="1"/>
</dbReference>
<gene>
    <name evidence="8" type="primary">rnz</name>
    <name evidence="9" type="ordered locus">Spiaf_1425</name>
</gene>
<dbReference type="SUPFAM" id="SSF56281">
    <property type="entry name" value="Metallo-hydrolase/oxidoreductase"/>
    <property type="match status" value="1"/>
</dbReference>
<accession>H9UIZ5</accession>
<feature type="active site" description="Proton acceptor" evidence="8">
    <location>
        <position position="66"/>
    </location>
</feature>
<proteinExistence type="inferred from homology"/>
<dbReference type="Gene3D" id="3.60.15.10">
    <property type="entry name" value="Ribonuclease Z/Hydroxyacylglutathione hydrolase-like"/>
    <property type="match status" value="1"/>
</dbReference>
<evidence type="ECO:0000256" key="8">
    <source>
        <dbReference type="HAMAP-Rule" id="MF_01818"/>
    </source>
</evidence>
<keyword evidence="2 8" id="KW-0819">tRNA processing</keyword>
<comment type="function">
    <text evidence="8">Zinc phosphodiesterase, which displays some tRNA 3'-processing endonuclease activity. Probably involved in tRNA maturation, by removing a 3'-trailer from precursor tRNA.</text>
</comment>
<dbReference type="InterPro" id="IPR013471">
    <property type="entry name" value="RNase_Z/BN"/>
</dbReference>
<keyword evidence="10" id="KW-1185">Reference proteome</keyword>
<name>H9UIZ5_SPIAZ</name>
<comment type="similarity">
    <text evidence="8">Belongs to the RNase Z family.</text>
</comment>
<keyword evidence="3 8" id="KW-0540">Nuclease</keyword>
<feature type="binding site" evidence="8">
    <location>
        <position position="273"/>
    </location>
    <ligand>
        <name>Zn(2+)</name>
        <dbReference type="ChEBI" id="CHEBI:29105"/>
        <label>2</label>
        <note>catalytic</note>
    </ligand>
</feature>
<dbReference type="eggNOG" id="COG1234">
    <property type="taxonomic scope" value="Bacteria"/>
</dbReference>
<evidence type="ECO:0000256" key="6">
    <source>
        <dbReference type="ARBA" id="ARBA00022801"/>
    </source>
</evidence>
<sequence length="312" mass="34690">MNLEAYILGTGGTMPLPGRFLTSVLLRREGDLLLFDCGEGTQVALRRLGLRWKKISAIFISHTHADHVTGLPGILMLSSQVDRDTPLYIYGPPKIREYVEVNRKALDMYINYEIIVREIPKPSLPDVVYSTEGYQVRAFPVPHSRTCYGYSVVEDPRPGLFHPEKARELGIPVGPLWGKLQAGEQIQLEDGRSFSASDVMGPARKGRKFTFITDSLPDPGLVNEMRDADLLICEGMYQHAEADTAAEKRHMTGVQAAALARDAGGVRQMGMVHFSPRYTKRDIQVIEDEARAVFPAAFAGKDGMLVEIPYVD</sequence>
<dbReference type="EC" id="3.1.26.11" evidence="8"/>
<feature type="binding site" evidence="8">
    <location>
        <position position="214"/>
    </location>
    <ligand>
        <name>Zn(2+)</name>
        <dbReference type="ChEBI" id="CHEBI:29105"/>
        <label>2</label>
        <note>catalytic</note>
    </ligand>
</feature>
<dbReference type="NCBIfam" id="TIGR02651">
    <property type="entry name" value="RNase_Z"/>
    <property type="match status" value="1"/>
</dbReference>
<protein>
    <recommendedName>
        <fullName evidence="8">Ribonuclease Z</fullName>
        <shortName evidence="8">RNase Z</shortName>
        <ecNumber evidence="8">3.1.26.11</ecNumber>
    </recommendedName>
    <alternativeName>
        <fullName evidence="8">tRNA 3 endonuclease</fullName>
    </alternativeName>
    <alternativeName>
        <fullName evidence="8">tRNase Z</fullName>
    </alternativeName>
</protein>
<feature type="binding site" evidence="8">
    <location>
        <position position="66"/>
    </location>
    <ligand>
        <name>Zn(2+)</name>
        <dbReference type="ChEBI" id="CHEBI:29105"/>
        <label>2</label>
        <note>catalytic</note>
    </ligand>
</feature>
<feature type="binding site" evidence="8">
    <location>
        <position position="64"/>
    </location>
    <ligand>
        <name>Zn(2+)</name>
        <dbReference type="ChEBI" id="CHEBI:29105"/>
        <label>1</label>
        <note>catalytic</note>
    </ligand>
</feature>
<reference evidence="10" key="1">
    <citation type="journal article" date="2013" name="Stand. Genomic Sci.">
        <title>Complete genome sequence of the halophilic bacterium Spirochaeta africana type strain (Z-7692(T)) from the alkaline Lake Magadi in the East African Rift.</title>
        <authorList>
            <person name="Liolos K."/>
            <person name="Abt B."/>
            <person name="Scheuner C."/>
            <person name="Teshima H."/>
            <person name="Held B."/>
            <person name="Lapidus A."/>
            <person name="Nolan M."/>
            <person name="Lucas S."/>
            <person name="Deshpande S."/>
            <person name="Cheng J.F."/>
            <person name="Tapia R."/>
            <person name="Goodwin L.A."/>
            <person name="Pitluck S."/>
            <person name="Pagani I."/>
            <person name="Ivanova N."/>
            <person name="Mavromatis K."/>
            <person name="Mikhailova N."/>
            <person name="Huntemann M."/>
            <person name="Pati A."/>
            <person name="Chen A."/>
            <person name="Palaniappan K."/>
            <person name="Land M."/>
            <person name="Rohde M."/>
            <person name="Tindall B.J."/>
            <person name="Detter J.C."/>
            <person name="Goker M."/>
            <person name="Bristow J."/>
            <person name="Eisen J.A."/>
            <person name="Markowitz V."/>
            <person name="Hugenholtz P."/>
            <person name="Woyke T."/>
            <person name="Klenk H.P."/>
            <person name="Kyrpides N.C."/>
        </authorList>
    </citation>
    <scope>NUCLEOTIDE SEQUENCE</scope>
    <source>
        <strain evidence="10">ATCC 700263 / DSM 8902 / Z-7692</strain>
    </source>
</reference>
<comment type="cofactor">
    <cofactor evidence="8">
        <name>Zn(2+)</name>
        <dbReference type="ChEBI" id="CHEBI:29105"/>
    </cofactor>
    <text evidence="8">Binds 2 Zn(2+) ions.</text>
</comment>
<dbReference type="CDD" id="cd07717">
    <property type="entry name" value="RNaseZ_ZiPD-like_MBL-fold"/>
    <property type="match status" value="1"/>
</dbReference>
<comment type="catalytic activity">
    <reaction evidence="8">
        <text>Endonucleolytic cleavage of RNA, removing extra 3' nucleotides from tRNA precursor, generating 3' termini of tRNAs. A 3'-hydroxy group is left at the tRNA terminus and a 5'-phosphoryl group is left at the trailer molecule.</text>
        <dbReference type="EC" id="3.1.26.11"/>
    </reaction>
</comment>
<feature type="binding site" evidence="8">
    <location>
        <position position="62"/>
    </location>
    <ligand>
        <name>Zn(2+)</name>
        <dbReference type="ChEBI" id="CHEBI:29105"/>
        <label>1</label>
        <note>catalytic</note>
    </ligand>
</feature>
<evidence type="ECO:0000313" key="10">
    <source>
        <dbReference type="Proteomes" id="UP000007383"/>
    </source>
</evidence>
<dbReference type="PANTHER" id="PTHR46018:SF2">
    <property type="entry name" value="ZINC PHOSPHODIESTERASE ELAC PROTEIN 1"/>
    <property type="match status" value="1"/>
</dbReference>
<dbReference type="RefSeq" id="WP_014455472.1">
    <property type="nucleotide sequence ID" value="NC_017098.1"/>
</dbReference>
<dbReference type="AlphaFoldDB" id="H9UIZ5"/>
<comment type="subunit">
    <text evidence="1 8">Homodimer.</text>
</comment>
<dbReference type="KEGG" id="sfc:Spiaf_1425"/>
<evidence type="ECO:0000256" key="4">
    <source>
        <dbReference type="ARBA" id="ARBA00022723"/>
    </source>
</evidence>
<keyword evidence="4 8" id="KW-0479">Metal-binding</keyword>
<dbReference type="STRING" id="889378.Spiaf_1425"/>
<dbReference type="EMBL" id="CP003282">
    <property type="protein sequence ID" value="AFG37488.1"/>
    <property type="molecule type" value="Genomic_DNA"/>
</dbReference>
<evidence type="ECO:0000313" key="9">
    <source>
        <dbReference type="EMBL" id="AFG37488.1"/>
    </source>
</evidence>
<dbReference type="Pfam" id="PF23023">
    <property type="entry name" value="Anti-Pycsar_Apyc1"/>
    <property type="match status" value="1"/>
</dbReference>
<dbReference type="OrthoDB" id="9800940at2"/>
<dbReference type="NCBIfam" id="NF000801">
    <property type="entry name" value="PRK00055.1-3"/>
    <property type="match status" value="1"/>
</dbReference>
<keyword evidence="6 8" id="KW-0378">Hydrolase</keyword>
<evidence type="ECO:0000256" key="7">
    <source>
        <dbReference type="ARBA" id="ARBA00022833"/>
    </source>
</evidence>
<dbReference type="GO" id="GO:0008270">
    <property type="term" value="F:zinc ion binding"/>
    <property type="evidence" value="ECO:0007669"/>
    <property type="project" value="UniProtKB-UniRule"/>
</dbReference>
<evidence type="ECO:0000256" key="3">
    <source>
        <dbReference type="ARBA" id="ARBA00022722"/>
    </source>
</evidence>
<organism evidence="9 10">
    <name type="scientific">Spirochaeta africana (strain ATCC 700263 / DSM 8902 / Z-7692)</name>
    <dbReference type="NCBI Taxonomy" id="889378"/>
    <lineage>
        <taxon>Bacteria</taxon>
        <taxon>Pseudomonadati</taxon>
        <taxon>Spirochaetota</taxon>
        <taxon>Spirochaetia</taxon>
        <taxon>Spirochaetales</taxon>
        <taxon>Spirochaetaceae</taxon>
        <taxon>Spirochaeta</taxon>
    </lineage>
</organism>
<feature type="binding site" evidence="8">
    <location>
        <position position="143"/>
    </location>
    <ligand>
        <name>Zn(2+)</name>
        <dbReference type="ChEBI" id="CHEBI:29105"/>
        <label>1</label>
        <note>catalytic</note>
    </ligand>
</feature>
<evidence type="ECO:0000256" key="1">
    <source>
        <dbReference type="ARBA" id="ARBA00011738"/>
    </source>
</evidence>
<dbReference type="HOGENOM" id="CLU_031317_2_1_12"/>
<dbReference type="InterPro" id="IPR036866">
    <property type="entry name" value="RibonucZ/Hydroxyglut_hydro"/>
</dbReference>
<feature type="binding site" evidence="8">
    <location>
        <position position="214"/>
    </location>
    <ligand>
        <name>Zn(2+)</name>
        <dbReference type="ChEBI" id="CHEBI:29105"/>
        <label>1</label>
        <note>catalytic</note>
    </ligand>
</feature>
<keyword evidence="7 8" id="KW-0862">Zinc</keyword>
<evidence type="ECO:0000256" key="5">
    <source>
        <dbReference type="ARBA" id="ARBA00022759"/>
    </source>
</evidence>
<dbReference type="Proteomes" id="UP000007383">
    <property type="component" value="Chromosome"/>
</dbReference>
<evidence type="ECO:0000256" key="2">
    <source>
        <dbReference type="ARBA" id="ARBA00022694"/>
    </source>
</evidence>
<keyword evidence="5 8" id="KW-0255">Endonuclease</keyword>
<feature type="binding site" evidence="8">
    <location>
        <position position="67"/>
    </location>
    <ligand>
        <name>Zn(2+)</name>
        <dbReference type="ChEBI" id="CHEBI:29105"/>
        <label>2</label>
        <note>catalytic</note>
    </ligand>
</feature>
<dbReference type="GO" id="GO:0042781">
    <property type="term" value="F:3'-tRNA processing endoribonuclease activity"/>
    <property type="evidence" value="ECO:0007669"/>
    <property type="project" value="UniProtKB-UniRule"/>
</dbReference>
<dbReference type="PATRIC" id="fig|889378.3.peg.1417"/>
<dbReference type="PANTHER" id="PTHR46018">
    <property type="entry name" value="ZINC PHOSPHODIESTERASE ELAC PROTEIN 1"/>
    <property type="match status" value="1"/>
</dbReference>